<dbReference type="VEuPathDB" id="AmoebaDB:NF0000760"/>
<keyword evidence="2" id="KW-1185">Reference proteome</keyword>
<dbReference type="RefSeq" id="XP_044568948.1">
    <property type="nucleotide sequence ID" value="XM_044711155.1"/>
</dbReference>
<evidence type="ECO:0000313" key="2">
    <source>
        <dbReference type="Proteomes" id="UP000444721"/>
    </source>
</evidence>
<organism evidence="1 2">
    <name type="scientific">Naegleria fowleri</name>
    <name type="common">Brain eating amoeba</name>
    <dbReference type="NCBI Taxonomy" id="5763"/>
    <lineage>
        <taxon>Eukaryota</taxon>
        <taxon>Discoba</taxon>
        <taxon>Heterolobosea</taxon>
        <taxon>Tetramitia</taxon>
        <taxon>Eutetramitia</taxon>
        <taxon>Vahlkampfiidae</taxon>
        <taxon>Naegleria</taxon>
    </lineage>
</organism>
<dbReference type="InterPro" id="IPR036047">
    <property type="entry name" value="F-box-like_dom_sf"/>
</dbReference>
<name>A0A6A5CG50_NAEFO</name>
<reference evidence="1 2" key="1">
    <citation type="journal article" date="2019" name="Sci. Rep.">
        <title>Nanopore sequencing improves the draft genome of the human pathogenic amoeba Naegleria fowleri.</title>
        <authorList>
            <person name="Liechti N."/>
            <person name="Schurch N."/>
            <person name="Bruggmann R."/>
            <person name="Wittwer M."/>
        </authorList>
    </citation>
    <scope>NUCLEOTIDE SEQUENCE [LARGE SCALE GENOMIC DNA]</scope>
    <source>
        <strain evidence="1 2">ATCC 30894</strain>
    </source>
</reference>
<dbReference type="VEuPathDB" id="AmoebaDB:FDP41_007412"/>
<gene>
    <name evidence="1" type="ORF">FDP41_007412</name>
</gene>
<dbReference type="EMBL" id="VFQX01000003">
    <property type="protein sequence ID" value="KAF0984235.1"/>
    <property type="molecule type" value="Genomic_DNA"/>
</dbReference>
<comment type="caution">
    <text evidence="1">The sequence shown here is derived from an EMBL/GenBank/DDBJ whole genome shotgun (WGS) entry which is preliminary data.</text>
</comment>
<dbReference type="VEuPathDB" id="AmoebaDB:NfTy_002950"/>
<evidence type="ECO:0008006" key="3">
    <source>
        <dbReference type="Google" id="ProtNLM"/>
    </source>
</evidence>
<dbReference type="AlphaFoldDB" id="A0A6A5CG50"/>
<dbReference type="GeneID" id="68114630"/>
<accession>A0A6A5CG50</accession>
<proteinExistence type="predicted"/>
<dbReference type="SUPFAM" id="SSF81383">
    <property type="entry name" value="F-box domain"/>
    <property type="match status" value="1"/>
</dbReference>
<sequence>MSPPLVSEPSSDLSTTSHSMDGVVRYVHDERHHLYKLTCTRDMCFEVMTYLGTQDLFSVMLSCRQFHDLIHANTVLLRPFALNGIRKCLSRLEKYEVPCLALLDHFGENFSQEVFFGVLVQAMNTASVNVLYTVLDRMEVTSTVLRQALLECNQRSHPIYRALMNHPKVEGLVPEVVSLLIHNTDFYELERLPLDSIDLSIYFNELLEDHPTFFSSHSSLLHHHWQRRKDRHLIVERFARIFSGIRIGVECKVVLDYLELMNTKERAMQKQFVIEQSEELKLELLLRQSLFKTFGLDILKYSLTHHHHNVVLRCLTLDPLNMSQELDMQHLTLELIVHRQYFWLAQLIQLFKTSAIEWIATSPRNYLRLVFEQAVPLGSNSNYFGVFDTQIQERTKRQESSLNCLIITVANLFPEIDYTRNENELLRKAALLKSDMITTTLKKLQEEQLKKLTNEQNRDTSNLEDCIDDDFQKYEVLLHEINNTRINDARF</sequence>
<evidence type="ECO:0000313" key="1">
    <source>
        <dbReference type="EMBL" id="KAF0984235.1"/>
    </source>
</evidence>
<dbReference type="OMA" id="IRFESIL"/>
<dbReference type="Proteomes" id="UP000444721">
    <property type="component" value="Unassembled WGS sequence"/>
</dbReference>
<protein>
    <recommendedName>
        <fullName evidence="3">F-box domain-containing protein</fullName>
    </recommendedName>
</protein>